<evidence type="ECO:0000313" key="4">
    <source>
        <dbReference type="Proteomes" id="UP000092508"/>
    </source>
</evidence>
<name>A0A1B8QDN7_9GAMM</name>
<dbReference type="Pfam" id="PF02342">
    <property type="entry name" value="TerD"/>
    <property type="match status" value="1"/>
</dbReference>
<dbReference type="Gene3D" id="2.60.60.30">
    <property type="entry name" value="sav2460 like domains"/>
    <property type="match status" value="1"/>
</dbReference>
<dbReference type="STRING" id="34059.A9308_05395"/>
<reference evidence="3 4" key="1">
    <citation type="submission" date="2016-06" db="EMBL/GenBank/DDBJ databases">
        <title>Draft genome of Moraxella atlantae CCUG 66109.</title>
        <authorList>
            <person name="Salva-Serra F."/>
            <person name="Engstrom-Jakobsson H."/>
            <person name="Thorell K."/>
            <person name="Gonzales-Siles L."/>
            <person name="Karlsson R."/>
            <person name="Boulund F."/>
            <person name="Engstrand L."/>
            <person name="Kristiansson E."/>
            <person name="Moore E."/>
        </authorList>
    </citation>
    <scope>NUCLEOTIDE SEQUENCE [LARGE SCALE GENOMIC DNA]</scope>
    <source>
        <strain evidence="3 4">CCUG 66109</strain>
    </source>
</reference>
<comment type="caution">
    <text evidence="3">The sequence shown here is derived from an EMBL/GenBank/DDBJ whole genome shotgun (WGS) entry which is preliminary data.</text>
</comment>
<evidence type="ECO:0000259" key="2">
    <source>
        <dbReference type="Pfam" id="PF02342"/>
    </source>
</evidence>
<dbReference type="Proteomes" id="UP000092508">
    <property type="component" value="Unassembled WGS sequence"/>
</dbReference>
<dbReference type="RefSeq" id="WP_067235788.1">
    <property type="nucleotide sequence ID" value="NZ_LZMZ01000011.1"/>
</dbReference>
<sequence>MAVSLQKGQKISLEKTSGGALNQVAMGLGWDVAQANAGGGFLGKLFGGGSGGSIDLDASCLLFDANKNLVDAVWFRQLRSNDGSIYHTGDNLTGVGDGDDEVIMVDLTQVLPQVQALVFTVNSFTGQTFERVANAYCRIINASNQQEIARYNLSAQGGHTAMVMAKVYRHNGEWKMHAIGETATGRTFDNLVPLILPHL</sequence>
<dbReference type="GO" id="GO:0046690">
    <property type="term" value="P:response to tellurium ion"/>
    <property type="evidence" value="ECO:0007669"/>
    <property type="project" value="UniProtKB-KW"/>
</dbReference>
<keyword evidence="1" id="KW-0778">Tellurium resistance</keyword>
<feature type="domain" description="TerD" evidence="2">
    <location>
        <begin position="1"/>
        <end position="185"/>
    </location>
</feature>
<dbReference type="OrthoDB" id="570928at2"/>
<accession>A0A1B8QDN7</accession>
<dbReference type="PANTHER" id="PTHR32097:SF17">
    <property type="entry name" value="CAMP-BINDING PROTEIN 1-RELATED"/>
    <property type="match status" value="1"/>
</dbReference>
<dbReference type="InterPro" id="IPR003325">
    <property type="entry name" value="TerD"/>
</dbReference>
<dbReference type="AlphaFoldDB" id="A0A1B8QDN7"/>
<proteinExistence type="predicted"/>
<dbReference type="InterPro" id="IPR051324">
    <property type="entry name" value="Stress/Tellurium_Resist"/>
</dbReference>
<dbReference type="PANTHER" id="PTHR32097">
    <property type="entry name" value="CAMP-BINDING PROTEIN 1-RELATED"/>
    <property type="match status" value="1"/>
</dbReference>
<protein>
    <submittedName>
        <fullName evidence="3">Tellurium resistance protein terZ</fullName>
    </submittedName>
</protein>
<evidence type="ECO:0000256" key="1">
    <source>
        <dbReference type="ARBA" id="ARBA00022686"/>
    </source>
</evidence>
<gene>
    <name evidence="3" type="ORF">A9308_05395</name>
</gene>
<evidence type="ECO:0000313" key="3">
    <source>
        <dbReference type="EMBL" id="OBX79670.1"/>
    </source>
</evidence>
<dbReference type="CDD" id="cd06974">
    <property type="entry name" value="TerD_like"/>
    <property type="match status" value="1"/>
</dbReference>
<organism evidence="3 4">
    <name type="scientific">Faucicola atlantae</name>
    <dbReference type="NCBI Taxonomy" id="34059"/>
    <lineage>
        <taxon>Bacteria</taxon>
        <taxon>Pseudomonadati</taxon>
        <taxon>Pseudomonadota</taxon>
        <taxon>Gammaproteobacteria</taxon>
        <taxon>Moraxellales</taxon>
        <taxon>Moraxellaceae</taxon>
        <taxon>Faucicola</taxon>
    </lineage>
</organism>
<dbReference type="EMBL" id="LZMZ01000011">
    <property type="protein sequence ID" value="OBX79670.1"/>
    <property type="molecule type" value="Genomic_DNA"/>
</dbReference>